<dbReference type="Proteomes" id="UP000663671">
    <property type="component" value="Chromosome 1"/>
</dbReference>
<dbReference type="VEuPathDB" id="FungiDB:I7I51_00620"/>
<keyword evidence="1" id="KW-0812">Transmembrane</keyword>
<proteinExistence type="predicted"/>
<sequence length="254" mass="28651">MHPFSVLALGIFVAGYITARWDLVTRLYELAIFAWDHGVVTRTAKGFAVLSIFYFLFIIPINLIVAREINSMLSDGLLRVFWPNDIPKSTSPGVIVGWRNSEFDLFVLTVFEHVESRNVDNALRTGILFRSSPHPISRIMALCGKHAMHVLGSTNPTELPTAFSPSHLYITWNPSSKVPRIFCPPETKLSIQIITFNRPHPMRMQYMSLRPISLILEDKPSNLENTGEVLDDFEQAEAYSFTKGTDPPGNYQPG</sequence>
<dbReference type="AlphaFoldDB" id="A0A8A1MG73"/>
<evidence type="ECO:0000313" key="3">
    <source>
        <dbReference type="Proteomes" id="UP000663671"/>
    </source>
</evidence>
<dbReference type="OrthoDB" id="70250at2759"/>
<keyword evidence="1" id="KW-1133">Transmembrane helix</keyword>
<accession>A0A8A1MG73</accession>
<keyword evidence="2" id="KW-0808">Transferase</keyword>
<evidence type="ECO:0000313" key="2">
    <source>
        <dbReference type="EMBL" id="QSS63562.1"/>
    </source>
</evidence>
<name>A0A8A1MG73_AJECA</name>
<reference evidence="2" key="1">
    <citation type="submission" date="2021-01" db="EMBL/GenBank/DDBJ databases">
        <title>Chromosome-level genome assembly of a human fungal pathogen reveals clustering of transcriptionally co-regulated genes.</title>
        <authorList>
            <person name="Voorhies M."/>
            <person name="Cohen S."/>
            <person name="Shea T.P."/>
            <person name="Petrus S."/>
            <person name="Munoz J.F."/>
            <person name="Poplawski S."/>
            <person name="Goldman W.E."/>
            <person name="Michael T."/>
            <person name="Cuomo C.A."/>
            <person name="Sil A."/>
            <person name="Beyhan S."/>
        </authorList>
    </citation>
    <scope>NUCLEOTIDE SEQUENCE</scope>
    <source>
        <strain evidence="2">WU24</strain>
    </source>
</reference>
<dbReference type="EMBL" id="CP069114">
    <property type="protein sequence ID" value="QSS63562.1"/>
    <property type="molecule type" value="Genomic_DNA"/>
</dbReference>
<feature type="transmembrane region" description="Helical" evidence="1">
    <location>
        <begin position="43"/>
        <end position="65"/>
    </location>
</feature>
<evidence type="ECO:0000256" key="1">
    <source>
        <dbReference type="SAM" id="Phobius"/>
    </source>
</evidence>
<organism evidence="2 3">
    <name type="scientific">Ajellomyces capsulatus</name>
    <name type="common">Darling's disease fungus</name>
    <name type="synonym">Histoplasma capsulatum</name>
    <dbReference type="NCBI Taxonomy" id="5037"/>
    <lineage>
        <taxon>Eukaryota</taxon>
        <taxon>Fungi</taxon>
        <taxon>Dikarya</taxon>
        <taxon>Ascomycota</taxon>
        <taxon>Pezizomycotina</taxon>
        <taxon>Eurotiomycetes</taxon>
        <taxon>Eurotiomycetidae</taxon>
        <taxon>Onygenales</taxon>
        <taxon>Ajellomycetaceae</taxon>
        <taxon>Histoplasma</taxon>
    </lineage>
</organism>
<gene>
    <name evidence="2" type="primary">GPI1</name>
    <name evidence="2" type="ORF">I7I51_00620</name>
</gene>
<keyword evidence="1" id="KW-0472">Membrane</keyword>
<protein>
    <submittedName>
        <fullName evidence="2">N-acetylglucosaminyl transferase component Gpi1</fullName>
    </submittedName>
</protein>
<dbReference type="GO" id="GO:0016740">
    <property type="term" value="F:transferase activity"/>
    <property type="evidence" value="ECO:0007669"/>
    <property type="project" value="UniProtKB-KW"/>
</dbReference>